<feature type="coiled-coil region" evidence="2">
    <location>
        <begin position="400"/>
        <end position="427"/>
    </location>
</feature>
<organism evidence="5 6">
    <name type="scientific">Durio zibethinus</name>
    <name type="common">Durian</name>
    <dbReference type="NCBI Taxonomy" id="66656"/>
    <lineage>
        <taxon>Eukaryota</taxon>
        <taxon>Viridiplantae</taxon>
        <taxon>Streptophyta</taxon>
        <taxon>Embryophyta</taxon>
        <taxon>Tracheophyta</taxon>
        <taxon>Spermatophyta</taxon>
        <taxon>Magnoliopsida</taxon>
        <taxon>eudicotyledons</taxon>
        <taxon>Gunneridae</taxon>
        <taxon>Pentapetalae</taxon>
        <taxon>rosids</taxon>
        <taxon>malvids</taxon>
        <taxon>Malvales</taxon>
        <taxon>Malvaceae</taxon>
        <taxon>Helicteroideae</taxon>
        <taxon>Durio</taxon>
    </lineage>
</organism>
<sequence>MDLASTKYFQAPLLFPSNGEPPLETNAILYGQSNDNPFADTFPDPLCKLNLKETSEFVKAFPMAASNNKTYNGGGGFLDVSIQRREGVNSVTTQRRVLEAPSTPGRPVFSFSGGNLARKSFPSKWDDAEKWLINSSCHESPAHTLNPPSESSKMSKQCDNFKQQTEVFAEKSRVTEEKVTKVVTNFKGSVSLEHHNPTRGFNGIQGTTDVLLKDKFTDEVEPILPNFRYSEPSREGFLFRNSVCETMKDAGTEVFHEVNHKDVGTEMTPLGSSTTSRCHTPFKSSSPARHNTPANRSGPLASANSNSSNSTIDISQLQECHLAKLQLGTQYDSITSNWSSREEEDEEVSKSLRHFETGSACRKSVSDSRAAAWEEEERTKCCLRYQREEAKIEAWVNLQSAKAEAQSRKLEVKIQKMRSNLEEKLMKRMAVVHRKAEEWRAAAQRQHGEQMQRATEQGQKIIKRNNSHISGHSSCGCFP</sequence>
<evidence type="ECO:0000313" key="5">
    <source>
        <dbReference type="Proteomes" id="UP000515121"/>
    </source>
</evidence>
<dbReference type="PANTHER" id="PTHR31471:SF3">
    <property type="entry name" value="OS11G0616300 PROTEIN"/>
    <property type="match status" value="1"/>
</dbReference>
<dbReference type="PANTHER" id="PTHR31471">
    <property type="entry name" value="OS02G0116800 PROTEIN"/>
    <property type="match status" value="1"/>
</dbReference>
<dbReference type="OrthoDB" id="431557at2759"/>
<feature type="domain" description="Remorin C-terminal" evidence="4">
    <location>
        <begin position="366"/>
        <end position="465"/>
    </location>
</feature>
<dbReference type="KEGG" id="dzi:111281203"/>
<dbReference type="InterPro" id="IPR005516">
    <property type="entry name" value="Remorin_C"/>
</dbReference>
<dbReference type="GeneID" id="111281203"/>
<name>A0A6P5XAF9_DURZI</name>
<evidence type="ECO:0000256" key="2">
    <source>
        <dbReference type="SAM" id="Coils"/>
    </source>
</evidence>
<dbReference type="RefSeq" id="XP_022724592.1">
    <property type="nucleotide sequence ID" value="XM_022868857.1"/>
</dbReference>
<proteinExistence type="inferred from homology"/>
<dbReference type="Pfam" id="PF03763">
    <property type="entry name" value="Remorin_C"/>
    <property type="match status" value="1"/>
</dbReference>
<reference evidence="6" key="1">
    <citation type="submission" date="2025-08" db="UniProtKB">
        <authorList>
            <consortium name="RefSeq"/>
        </authorList>
    </citation>
    <scope>IDENTIFICATION</scope>
    <source>
        <tissue evidence="6">Fruit stalk</tissue>
    </source>
</reference>
<dbReference type="Proteomes" id="UP000515121">
    <property type="component" value="Unplaced"/>
</dbReference>
<keyword evidence="2" id="KW-0175">Coiled coil</keyword>
<evidence type="ECO:0000313" key="6">
    <source>
        <dbReference type="RefSeq" id="XP_022724592.1"/>
    </source>
</evidence>
<gene>
    <name evidence="6" type="primary">LOC111281203</name>
</gene>
<protein>
    <submittedName>
        <fullName evidence="6">Uncharacterized protein LOC111281203</fullName>
    </submittedName>
</protein>
<evidence type="ECO:0000256" key="1">
    <source>
        <dbReference type="ARBA" id="ARBA00005711"/>
    </source>
</evidence>
<keyword evidence="5" id="KW-1185">Reference proteome</keyword>
<dbReference type="AlphaFoldDB" id="A0A6P5XAF9"/>
<comment type="similarity">
    <text evidence="1">Belongs to the remorin family.</text>
</comment>
<evidence type="ECO:0000259" key="4">
    <source>
        <dbReference type="Pfam" id="PF03763"/>
    </source>
</evidence>
<accession>A0A6P5XAF9</accession>
<feature type="compositionally biased region" description="Polar residues" evidence="3">
    <location>
        <begin position="270"/>
        <end position="295"/>
    </location>
</feature>
<feature type="region of interest" description="Disordered" evidence="3">
    <location>
        <begin position="265"/>
        <end position="309"/>
    </location>
</feature>
<evidence type="ECO:0000256" key="3">
    <source>
        <dbReference type="SAM" id="MobiDB-lite"/>
    </source>
</evidence>